<reference evidence="2" key="1">
    <citation type="submission" date="2016-08" db="EMBL/GenBank/DDBJ databases">
        <authorList>
            <person name="Holder M.E."/>
            <person name="Ajami N.J."/>
            <person name="Petrosino J.F."/>
        </authorList>
    </citation>
    <scope>NUCLEOTIDE SEQUENCE [LARGE SCALE GENOMIC DNA]</scope>
    <source>
        <strain evidence="2">F0677</strain>
    </source>
</reference>
<accession>A0A1B3WF19</accession>
<dbReference type="KEGG" id="dpn:BCB69_06155"/>
<dbReference type="STRING" id="39950.BCB69_06155"/>
<proteinExistence type="predicted"/>
<evidence type="ECO:0000313" key="2">
    <source>
        <dbReference type="Proteomes" id="UP000094757"/>
    </source>
</evidence>
<evidence type="ECO:0000313" key="1">
    <source>
        <dbReference type="EMBL" id="AOH39563.1"/>
    </source>
</evidence>
<dbReference type="Proteomes" id="UP000094757">
    <property type="component" value="Chromosome"/>
</dbReference>
<protein>
    <submittedName>
        <fullName evidence="1">Uncharacterized protein</fullName>
    </submittedName>
</protein>
<organism evidence="1 2">
    <name type="scientific">Dialister pneumosintes</name>
    <dbReference type="NCBI Taxonomy" id="39950"/>
    <lineage>
        <taxon>Bacteria</taxon>
        <taxon>Bacillati</taxon>
        <taxon>Bacillota</taxon>
        <taxon>Negativicutes</taxon>
        <taxon>Veillonellales</taxon>
        <taxon>Veillonellaceae</taxon>
        <taxon>Dialister</taxon>
    </lineage>
</organism>
<dbReference type="AlphaFoldDB" id="A0A1B3WF19"/>
<gene>
    <name evidence="1" type="ORF">BCB69_06155</name>
</gene>
<sequence length="199" mass="23043">MHPRFFIYTQNFELAGLGLSCEKTVEMLLADKKPLFFVTDYSKETASLSTLLHALGYGVSSKELVFSAQIKTSYYERLLQRYAKTNPINQEWIENIAFLQTKITVSESCVQTYLDAHSYDYSKFFQYIAYRVLDKVEPYGIAAVLQYARESVDFIILKSAFMQTFPDNVRLWSEQIEYDTENVDILLSGYTSYIPTVNI</sequence>
<dbReference type="EMBL" id="CP017037">
    <property type="protein sequence ID" value="AOH39563.1"/>
    <property type="molecule type" value="Genomic_DNA"/>
</dbReference>
<name>A0A1B3WF19_9FIRM</name>